<dbReference type="Proteomes" id="UP000663836">
    <property type="component" value="Unassembled WGS sequence"/>
</dbReference>
<name>A0A819ZM01_9BILA</name>
<evidence type="ECO:0000313" key="1">
    <source>
        <dbReference type="EMBL" id="CAF4165465.1"/>
    </source>
</evidence>
<comment type="caution">
    <text evidence="1">The sequence shown here is derived from an EMBL/GenBank/DDBJ whole genome shotgun (WGS) entry which is preliminary data.</text>
</comment>
<dbReference type="InterPro" id="IPR027417">
    <property type="entry name" value="P-loop_NTPase"/>
</dbReference>
<reference evidence="1" key="1">
    <citation type="submission" date="2021-02" db="EMBL/GenBank/DDBJ databases">
        <authorList>
            <person name="Nowell W R."/>
        </authorList>
    </citation>
    <scope>NUCLEOTIDE SEQUENCE</scope>
</reference>
<evidence type="ECO:0000313" key="2">
    <source>
        <dbReference type="Proteomes" id="UP000663836"/>
    </source>
</evidence>
<proteinExistence type="predicted"/>
<organism evidence="1 2">
    <name type="scientific">Rotaria sordida</name>
    <dbReference type="NCBI Taxonomy" id="392033"/>
    <lineage>
        <taxon>Eukaryota</taxon>
        <taxon>Metazoa</taxon>
        <taxon>Spiralia</taxon>
        <taxon>Gnathifera</taxon>
        <taxon>Rotifera</taxon>
        <taxon>Eurotatoria</taxon>
        <taxon>Bdelloidea</taxon>
        <taxon>Philodinida</taxon>
        <taxon>Philodinidae</taxon>
        <taxon>Rotaria</taxon>
    </lineage>
</organism>
<dbReference type="Gene3D" id="3.40.50.300">
    <property type="entry name" value="P-loop containing nucleotide triphosphate hydrolases"/>
    <property type="match status" value="1"/>
</dbReference>
<sequence>MSTISSDQTNNDHSITSNDTILHEDDLTEQAKKHFPYHICGLVRTDTTLLYNLLACDPQSRAPLYTDMYIDVVPPIARSNSIGQNRRMDIFISQMNSDQLSDLLIRISASHAHFPIEEDSYITRQAGYFPMFTLLSHNEDDDTENWIRNEISKDYAYDYHEIFWAC</sequence>
<dbReference type="EMBL" id="CAJOBD010011301">
    <property type="protein sequence ID" value="CAF4165465.1"/>
    <property type="molecule type" value="Genomic_DNA"/>
</dbReference>
<protein>
    <submittedName>
        <fullName evidence="1">Uncharacterized protein</fullName>
    </submittedName>
</protein>
<dbReference type="AlphaFoldDB" id="A0A819ZM01"/>
<gene>
    <name evidence="1" type="ORF">JBS370_LOCUS34730</name>
</gene>
<accession>A0A819ZM01</accession>